<reference evidence="1 2" key="1">
    <citation type="submission" date="2014-03" db="EMBL/GenBank/DDBJ databases">
        <title>Draft Genome of Photorhabdus temperata Meg1.</title>
        <authorList>
            <person name="Hurst S.G.IV."/>
            <person name="Morris K."/>
            <person name="Thomas K."/>
            <person name="Tisa L.S."/>
        </authorList>
    </citation>
    <scope>NUCLEOTIDE SEQUENCE [LARGE SCALE GENOMIC DNA]</scope>
    <source>
        <strain evidence="1 2">Meg1</strain>
    </source>
</reference>
<dbReference type="PANTHER" id="PTHR42194:SF1">
    <property type="entry name" value="UPF0276 PROTEIN HI_1600"/>
    <property type="match status" value="1"/>
</dbReference>
<dbReference type="Pfam" id="PF05114">
    <property type="entry name" value="MbnB_TglH_ChrH"/>
    <property type="match status" value="1"/>
</dbReference>
<dbReference type="NCBIfam" id="NF003818">
    <property type="entry name" value="PRK05409.1"/>
    <property type="match status" value="1"/>
</dbReference>
<accession>A0A081RUD7</accession>
<comment type="caution">
    <text evidence="1">The sequence shown here is derived from an EMBL/GenBank/DDBJ whole genome shotgun (WGS) entry which is preliminary data.</text>
</comment>
<evidence type="ECO:0008006" key="3">
    <source>
        <dbReference type="Google" id="ProtNLM"/>
    </source>
</evidence>
<dbReference type="RefSeq" id="WP_023044108.1">
    <property type="nucleotide sequence ID" value="NZ_CAWLUD010000052.1"/>
</dbReference>
<dbReference type="EMBL" id="JGVH01000052">
    <property type="protein sequence ID" value="KER02290.1"/>
    <property type="molecule type" value="Genomic_DNA"/>
</dbReference>
<organism evidence="1 2">
    <name type="scientific">Photorhabdus temperata subsp. temperata Meg1</name>
    <dbReference type="NCBI Taxonomy" id="1393735"/>
    <lineage>
        <taxon>Bacteria</taxon>
        <taxon>Pseudomonadati</taxon>
        <taxon>Pseudomonadota</taxon>
        <taxon>Gammaproteobacteria</taxon>
        <taxon>Enterobacterales</taxon>
        <taxon>Morganellaceae</taxon>
        <taxon>Photorhabdus</taxon>
    </lineage>
</organism>
<dbReference type="Gene3D" id="3.20.20.150">
    <property type="entry name" value="Divalent-metal-dependent TIM barrel enzymes"/>
    <property type="match status" value="1"/>
</dbReference>
<dbReference type="InterPro" id="IPR007801">
    <property type="entry name" value="MbnB/TglH/ChrH"/>
</dbReference>
<dbReference type="SUPFAM" id="SSF51658">
    <property type="entry name" value="Xylose isomerase-like"/>
    <property type="match status" value="1"/>
</dbReference>
<dbReference type="PANTHER" id="PTHR42194">
    <property type="entry name" value="UPF0276 PROTEIN HI_1600"/>
    <property type="match status" value="1"/>
</dbReference>
<evidence type="ECO:0000313" key="2">
    <source>
        <dbReference type="Proteomes" id="UP000028002"/>
    </source>
</evidence>
<dbReference type="PATRIC" id="fig|1393735.3.peg.3162"/>
<evidence type="ECO:0000313" key="1">
    <source>
        <dbReference type="EMBL" id="KER02290.1"/>
    </source>
</evidence>
<proteinExistence type="predicted"/>
<sequence length="275" mass="32178">MNKYEKIGVGVNYRASFSKEIFKNIQHIDILEVHSEKFFWDEEDPYLEKCCKEVPIIFHGLDMSLGSEESLDDEYINKLKRVITDKKPQWYSDHLSATRHGDIEVGHLMPIQFSIESSYQIIEKIKKIKSQVSDDFIIENITYYYEMPMSDLSEIEFMNRIIKGSDCGMLLDINNLYINSMNHNYDPKEFLLKLPLDHVVEIHLAGGAYKFDMIIDTHANDIWSEVWELYEFALSKTDVSGVIIERDSNIEDYTTIVDEISIARNIYKKVYGKIV</sequence>
<dbReference type="AlphaFoldDB" id="A0A081RUD7"/>
<gene>
    <name evidence="1" type="ORF">MEG1DRAFT_03108</name>
</gene>
<dbReference type="Proteomes" id="UP000028002">
    <property type="component" value="Unassembled WGS sequence"/>
</dbReference>
<dbReference type="InterPro" id="IPR036237">
    <property type="entry name" value="Xyl_isomerase-like_sf"/>
</dbReference>
<protein>
    <recommendedName>
        <fullName evidence="3">DUF692 domain-containing protein</fullName>
    </recommendedName>
</protein>
<name>A0A081RUD7_PHOTE</name>